<name>A0A7S0G5P9_9RHOD</name>
<dbReference type="EMBL" id="HBEK01015623">
    <property type="protein sequence ID" value="CAD8398517.1"/>
    <property type="molecule type" value="Transcribed_RNA"/>
</dbReference>
<feature type="compositionally biased region" description="Basic and acidic residues" evidence="1">
    <location>
        <begin position="58"/>
        <end position="90"/>
    </location>
</feature>
<gene>
    <name evidence="3" type="ORF">RMAR0315_LOCUS8509</name>
</gene>
<dbReference type="PANTHER" id="PTHR43194">
    <property type="entry name" value="HYDROLASE ALPHA/BETA FOLD FAMILY"/>
    <property type="match status" value="1"/>
</dbReference>
<dbReference type="InterPro" id="IPR029058">
    <property type="entry name" value="AB_hydrolase_fold"/>
</dbReference>
<proteinExistence type="predicted"/>
<feature type="domain" description="AB hydrolase-1" evidence="2">
    <location>
        <begin position="195"/>
        <end position="261"/>
    </location>
</feature>
<evidence type="ECO:0000256" key="1">
    <source>
        <dbReference type="SAM" id="MobiDB-lite"/>
    </source>
</evidence>
<dbReference type="Pfam" id="PF00561">
    <property type="entry name" value="Abhydrolase_1"/>
    <property type="match status" value="1"/>
</dbReference>
<evidence type="ECO:0000313" key="3">
    <source>
        <dbReference type="EMBL" id="CAD8398517.1"/>
    </source>
</evidence>
<protein>
    <recommendedName>
        <fullName evidence="2">AB hydrolase-1 domain-containing protein</fullName>
    </recommendedName>
</protein>
<organism evidence="3">
    <name type="scientific">Rhodosorus marinus</name>
    <dbReference type="NCBI Taxonomy" id="101924"/>
    <lineage>
        <taxon>Eukaryota</taxon>
        <taxon>Rhodophyta</taxon>
        <taxon>Stylonematophyceae</taxon>
        <taxon>Stylonematales</taxon>
        <taxon>Stylonemataceae</taxon>
        <taxon>Rhodosorus</taxon>
    </lineage>
</organism>
<dbReference type="InterPro" id="IPR000073">
    <property type="entry name" value="AB_hydrolase_1"/>
</dbReference>
<dbReference type="PRINTS" id="PR00111">
    <property type="entry name" value="ABHYDROLASE"/>
</dbReference>
<dbReference type="AlphaFoldDB" id="A0A7S0G5P9"/>
<accession>A0A7S0G5P9</accession>
<dbReference type="Gene3D" id="3.40.50.1820">
    <property type="entry name" value="alpha/beta hydrolase"/>
    <property type="match status" value="1"/>
</dbReference>
<feature type="region of interest" description="Disordered" evidence="1">
    <location>
        <begin position="48"/>
        <end position="90"/>
    </location>
</feature>
<dbReference type="SUPFAM" id="SSF53474">
    <property type="entry name" value="alpha/beta-Hydrolases"/>
    <property type="match status" value="1"/>
</dbReference>
<evidence type="ECO:0000259" key="2">
    <source>
        <dbReference type="Pfam" id="PF00561"/>
    </source>
</evidence>
<dbReference type="PANTHER" id="PTHR43194:SF2">
    <property type="entry name" value="PEROXISOMAL MEMBRANE PROTEIN LPX1"/>
    <property type="match status" value="1"/>
</dbReference>
<sequence>MVKSWSREVFQVSSVVCVEGSSSICLQMAFLISVSSCRPGAHRSRICMSEGSDGMEGMSKKERREQLAREREERIKEKRRKRLEELAEREGMAPMGTAPVQKSESETADGMAMPKGNYGEDASGLFGWVNQNPSSKNAVYMPSFKGDGGNTGEMVRQIRGRGKTGEGVEVTIKMPKTELQIYVRKVGTQKSNLAPIVLVHGLLANSWCYKELLDELDKTGREAYAFDFPGCGYSTWPQPGVGFSFTQEDITDVFEKVLSSLELQTRLPIVVTQGYVHNQYINLWATKNPDRISKLVLLNQPLSPKSKLPFVLQQYKLPLVAPFVAQDAVRAERFLEGGGPYQMTVDDAARYREPFLESMMPGLGLIDAMKNIDFNGNLQQVVDGAAKMKDKVAIVWGSSDKYLDISEGREFSQLSGAKFREIDNAGFMVQSDWPSRVADFLREL</sequence>
<dbReference type="InterPro" id="IPR050228">
    <property type="entry name" value="Carboxylesterase_BioH"/>
</dbReference>
<reference evidence="3" key="1">
    <citation type="submission" date="2021-01" db="EMBL/GenBank/DDBJ databases">
        <authorList>
            <person name="Corre E."/>
            <person name="Pelletier E."/>
            <person name="Niang G."/>
            <person name="Scheremetjew M."/>
            <person name="Finn R."/>
            <person name="Kale V."/>
            <person name="Holt S."/>
            <person name="Cochrane G."/>
            <person name="Meng A."/>
            <person name="Brown T."/>
            <person name="Cohen L."/>
        </authorList>
    </citation>
    <scope>NUCLEOTIDE SEQUENCE</scope>
    <source>
        <strain evidence="3">UTEX LB 2760</strain>
    </source>
</reference>